<dbReference type="GO" id="GO:0008270">
    <property type="term" value="F:zinc ion binding"/>
    <property type="evidence" value="ECO:0007669"/>
    <property type="project" value="InterPro"/>
</dbReference>
<dbReference type="InterPro" id="IPR039128">
    <property type="entry name" value="TRIP4-like"/>
</dbReference>
<dbReference type="Pfam" id="PF06221">
    <property type="entry name" value="zf-C2HC5"/>
    <property type="match status" value="1"/>
</dbReference>
<proteinExistence type="predicted"/>
<sequence length="563" mass="59690">MDLTDWALPQLSRLLPLDEESLRQVITYAKTLSSDAAADHLGNLLGDSPQATEFISSFNSRRRPKAATSSGSQSRQNAGGNSSNAPSSPMPKPGPRKKRQPLNKLPPPRQPESYGNISSGYRKNQGEDYMAARAKPSREKQHGLFQLQDEPDAKQGLQAASSTSSRNPSPRNSATKLPPSAAGPLISDTLSAPTSRTSFPGPKPKTKVHLTGGTPMHGASTTLEDFDSAIRALELQTNPSLSSSSSRRKCTCMATRHALLAAAPNCLACGKIVCVKEGLGPCTFCGAPLIAPEELQAMIRSLRDERGRERMAANNAAQRRADQAGPSAPGSRAGTPKPFGVAPPPPALSSSSAPGSAPASDAEDGGAGGLARARAHRDRLLSFQAQNARRTRVHDQAADFETPSAGLSMWAGPAERAAQLRRQQRALREQEWAARPEWEKRRVVASIDLAGGKVVRRMAEVERPEEPEGESEGEGGGVEVGDGGESTGGGGGGGAFSRNPLMGKMIRPVAKVSDTGGELRERQQTWRRVQDDNDDNEQWILDGGAYGGKIGDEKLVAEEPACG</sequence>
<feature type="compositionally biased region" description="Low complexity" evidence="1">
    <location>
        <begin position="348"/>
        <end position="360"/>
    </location>
</feature>
<feature type="compositionally biased region" description="Basic and acidic residues" evidence="1">
    <location>
        <begin position="517"/>
        <end position="531"/>
    </location>
</feature>
<dbReference type="GO" id="GO:0180022">
    <property type="term" value="C:RQC-trigger complex"/>
    <property type="evidence" value="ECO:0007669"/>
    <property type="project" value="InterPro"/>
</dbReference>
<dbReference type="EMBL" id="MU001678">
    <property type="protein sequence ID" value="KAF2458121.1"/>
    <property type="molecule type" value="Genomic_DNA"/>
</dbReference>
<feature type="compositionally biased region" description="Polar residues" evidence="1">
    <location>
        <begin position="67"/>
        <end position="76"/>
    </location>
</feature>
<dbReference type="GO" id="GO:0072344">
    <property type="term" value="P:rescue of stalled ribosome"/>
    <property type="evidence" value="ECO:0007669"/>
    <property type="project" value="InterPro"/>
</dbReference>
<feature type="region of interest" description="Disordered" evidence="1">
    <location>
        <begin position="309"/>
        <end position="373"/>
    </location>
</feature>
<feature type="compositionally biased region" description="Polar residues" evidence="1">
    <location>
        <begin position="113"/>
        <end position="122"/>
    </location>
</feature>
<dbReference type="Proteomes" id="UP000799766">
    <property type="component" value="Unassembled WGS sequence"/>
</dbReference>
<feature type="compositionally biased region" description="Low complexity" evidence="1">
    <location>
        <begin position="160"/>
        <end position="175"/>
    </location>
</feature>
<dbReference type="OrthoDB" id="338816at2759"/>
<organism evidence="3 4">
    <name type="scientific">Lineolata rhizophorae</name>
    <dbReference type="NCBI Taxonomy" id="578093"/>
    <lineage>
        <taxon>Eukaryota</taxon>
        <taxon>Fungi</taxon>
        <taxon>Dikarya</taxon>
        <taxon>Ascomycota</taxon>
        <taxon>Pezizomycotina</taxon>
        <taxon>Dothideomycetes</taxon>
        <taxon>Dothideomycetes incertae sedis</taxon>
        <taxon>Lineolatales</taxon>
        <taxon>Lineolataceae</taxon>
        <taxon>Lineolata</taxon>
    </lineage>
</organism>
<dbReference type="PANTHER" id="PTHR12963:SF4">
    <property type="entry name" value="ACTIVATING SIGNAL COINTEGRATOR 1"/>
    <property type="match status" value="1"/>
</dbReference>
<evidence type="ECO:0000313" key="3">
    <source>
        <dbReference type="EMBL" id="KAF2458121.1"/>
    </source>
</evidence>
<dbReference type="GO" id="GO:0005634">
    <property type="term" value="C:nucleus"/>
    <property type="evidence" value="ECO:0007669"/>
    <property type="project" value="InterPro"/>
</dbReference>
<feature type="compositionally biased region" description="Polar residues" evidence="1">
    <location>
        <begin position="188"/>
        <end position="198"/>
    </location>
</feature>
<dbReference type="GO" id="GO:0045893">
    <property type="term" value="P:positive regulation of DNA-templated transcription"/>
    <property type="evidence" value="ECO:0007669"/>
    <property type="project" value="TreeGrafter"/>
</dbReference>
<feature type="domain" description="TRIP4/RQT4 C2HC5-type zinc finger" evidence="2">
    <location>
        <begin position="247"/>
        <end position="299"/>
    </location>
</feature>
<evidence type="ECO:0000259" key="2">
    <source>
        <dbReference type="Pfam" id="PF06221"/>
    </source>
</evidence>
<evidence type="ECO:0000256" key="1">
    <source>
        <dbReference type="SAM" id="MobiDB-lite"/>
    </source>
</evidence>
<reference evidence="3" key="1">
    <citation type="journal article" date="2020" name="Stud. Mycol.">
        <title>101 Dothideomycetes genomes: a test case for predicting lifestyles and emergence of pathogens.</title>
        <authorList>
            <person name="Haridas S."/>
            <person name="Albert R."/>
            <person name="Binder M."/>
            <person name="Bloem J."/>
            <person name="Labutti K."/>
            <person name="Salamov A."/>
            <person name="Andreopoulos B."/>
            <person name="Baker S."/>
            <person name="Barry K."/>
            <person name="Bills G."/>
            <person name="Bluhm B."/>
            <person name="Cannon C."/>
            <person name="Castanera R."/>
            <person name="Culley D."/>
            <person name="Daum C."/>
            <person name="Ezra D."/>
            <person name="Gonzalez J."/>
            <person name="Henrissat B."/>
            <person name="Kuo A."/>
            <person name="Liang C."/>
            <person name="Lipzen A."/>
            <person name="Lutzoni F."/>
            <person name="Magnuson J."/>
            <person name="Mondo S."/>
            <person name="Nolan M."/>
            <person name="Ohm R."/>
            <person name="Pangilinan J."/>
            <person name="Park H.-J."/>
            <person name="Ramirez L."/>
            <person name="Alfaro M."/>
            <person name="Sun H."/>
            <person name="Tritt A."/>
            <person name="Yoshinaga Y."/>
            <person name="Zwiers L.-H."/>
            <person name="Turgeon B."/>
            <person name="Goodwin S."/>
            <person name="Spatafora J."/>
            <person name="Crous P."/>
            <person name="Grigoriev I."/>
        </authorList>
    </citation>
    <scope>NUCLEOTIDE SEQUENCE</scope>
    <source>
        <strain evidence="3">ATCC 16933</strain>
    </source>
</reference>
<feature type="compositionally biased region" description="Gly residues" evidence="1">
    <location>
        <begin position="474"/>
        <end position="495"/>
    </location>
</feature>
<evidence type="ECO:0000313" key="4">
    <source>
        <dbReference type="Proteomes" id="UP000799766"/>
    </source>
</evidence>
<dbReference type="PANTHER" id="PTHR12963">
    <property type="entry name" value="THYROID RECEPTOR INTERACTING PROTEIN RELATED"/>
    <property type="match status" value="1"/>
</dbReference>
<dbReference type="AlphaFoldDB" id="A0A6A6P261"/>
<keyword evidence="4" id="KW-1185">Reference proteome</keyword>
<dbReference type="InterPro" id="IPR009349">
    <property type="entry name" value="TRIP4/RQT4_C2HC5_Znf"/>
</dbReference>
<accession>A0A6A6P261</accession>
<feature type="compositionally biased region" description="Low complexity" evidence="1">
    <location>
        <begin position="77"/>
        <end position="87"/>
    </location>
</feature>
<feature type="region of interest" description="Disordered" evidence="1">
    <location>
        <begin position="57"/>
        <end position="123"/>
    </location>
</feature>
<gene>
    <name evidence="3" type="ORF">BDY21DRAFT_302092</name>
</gene>
<protein>
    <recommendedName>
        <fullName evidence="2">TRIP4/RQT4 C2HC5-type zinc finger domain-containing protein</fullName>
    </recommendedName>
</protein>
<name>A0A6A6P261_9PEZI</name>
<feature type="region of interest" description="Disordered" evidence="1">
    <location>
        <begin position="458"/>
        <end position="538"/>
    </location>
</feature>
<feature type="region of interest" description="Disordered" evidence="1">
    <location>
        <begin position="150"/>
        <end position="221"/>
    </location>
</feature>